<evidence type="ECO:0000256" key="2">
    <source>
        <dbReference type="SAM" id="Phobius"/>
    </source>
</evidence>
<keyword evidence="4" id="KW-1185">Reference proteome</keyword>
<keyword evidence="2" id="KW-0812">Transmembrane</keyword>
<dbReference type="AlphaFoldDB" id="A0A8J3S7V2"/>
<keyword evidence="2" id="KW-0472">Membrane</keyword>
<comment type="caution">
    <text evidence="3">The sequence shown here is derived from an EMBL/GenBank/DDBJ whole genome shotgun (WGS) entry which is preliminary data.</text>
</comment>
<evidence type="ECO:0000256" key="1">
    <source>
        <dbReference type="SAM" id="MobiDB-lite"/>
    </source>
</evidence>
<organism evidence="3 4">
    <name type="scientific">Planobispora rosea</name>
    <dbReference type="NCBI Taxonomy" id="35762"/>
    <lineage>
        <taxon>Bacteria</taxon>
        <taxon>Bacillati</taxon>
        <taxon>Actinomycetota</taxon>
        <taxon>Actinomycetes</taxon>
        <taxon>Streptosporangiales</taxon>
        <taxon>Streptosporangiaceae</taxon>
        <taxon>Planobispora</taxon>
    </lineage>
</organism>
<evidence type="ECO:0000313" key="3">
    <source>
        <dbReference type="EMBL" id="GIH88913.1"/>
    </source>
</evidence>
<accession>A0A8J3S7V2</accession>
<dbReference type="EMBL" id="BOOI01000093">
    <property type="protein sequence ID" value="GIH88913.1"/>
    <property type="molecule type" value="Genomic_DNA"/>
</dbReference>
<proteinExistence type="predicted"/>
<sequence>MARQSKEDDAMDAPRPDGDRHQTIRTGLAAVRLAVWLAWLIWLAGDHDATR</sequence>
<evidence type="ECO:0000313" key="4">
    <source>
        <dbReference type="Proteomes" id="UP000655044"/>
    </source>
</evidence>
<protein>
    <submittedName>
        <fullName evidence="3">Uncharacterized protein</fullName>
    </submittedName>
</protein>
<dbReference type="RefSeq" id="WP_203863682.1">
    <property type="nucleotide sequence ID" value="NZ_BOOI01000093.1"/>
</dbReference>
<feature type="transmembrane region" description="Helical" evidence="2">
    <location>
        <begin position="24"/>
        <end position="45"/>
    </location>
</feature>
<keyword evidence="2" id="KW-1133">Transmembrane helix</keyword>
<reference evidence="3" key="1">
    <citation type="submission" date="2021-01" db="EMBL/GenBank/DDBJ databases">
        <title>Whole genome shotgun sequence of Planobispora rosea NBRC 15558.</title>
        <authorList>
            <person name="Komaki H."/>
            <person name="Tamura T."/>
        </authorList>
    </citation>
    <scope>NUCLEOTIDE SEQUENCE</scope>
    <source>
        <strain evidence="3">NBRC 15558</strain>
    </source>
</reference>
<dbReference type="Proteomes" id="UP000655044">
    <property type="component" value="Unassembled WGS sequence"/>
</dbReference>
<gene>
    <name evidence="3" type="ORF">Pro02_73210</name>
</gene>
<feature type="region of interest" description="Disordered" evidence="1">
    <location>
        <begin position="1"/>
        <end position="21"/>
    </location>
</feature>
<name>A0A8J3S7V2_PLARO</name>